<organism evidence="2 3">
    <name type="scientific">Macrostomum lignano</name>
    <dbReference type="NCBI Taxonomy" id="282301"/>
    <lineage>
        <taxon>Eukaryota</taxon>
        <taxon>Metazoa</taxon>
        <taxon>Spiralia</taxon>
        <taxon>Lophotrochozoa</taxon>
        <taxon>Platyhelminthes</taxon>
        <taxon>Rhabditophora</taxon>
        <taxon>Macrostomorpha</taxon>
        <taxon>Macrostomida</taxon>
        <taxon>Macrostomidae</taxon>
        <taxon>Macrostomum</taxon>
    </lineage>
</organism>
<name>A0A1I8F364_9PLAT</name>
<evidence type="ECO:0000313" key="3">
    <source>
        <dbReference type="WBParaSite" id="maker-unitig_13692-snap-gene-0.1-mRNA-1"/>
    </source>
</evidence>
<dbReference type="AlphaFoldDB" id="A0A1I8F364"/>
<protein>
    <submittedName>
        <fullName evidence="3">Integron gene cassette protein</fullName>
    </submittedName>
</protein>
<proteinExistence type="predicted"/>
<evidence type="ECO:0000256" key="1">
    <source>
        <dbReference type="SAM" id="MobiDB-lite"/>
    </source>
</evidence>
<evidence type="ECO:0000313" key="2">
    <source>
        <dbReference type="Proteomes" id="UP000095280"/>
    </source>
</evidence>
<keyword evidence="2" id="KW-1185">Reference proteome</keyword>
<dbReference type="WBParaSite" id="maker-unitig_13692-snap-gene-0.1-mRNA-1">
    <property type="protein sequence ID" value="maker-unitig_13692-snap-gene-0.1-mRNA-1"/>
    <property type="gene ID" value="maker-unitig_13692-snap-gene-0.1"/>
</dbReference>
<sequence>CNAKTSPPEPCRLADRRPASRRQRHSSLARLRERRFCIRRAPRDAVSVDETTHDIEKIGTLSSQKDNVCHGADRAQLLHEPASTRAGGAHTARELHHWQGQCGTSKDSGLCPE</sequence>
<accession>A0A1I8F364</accession>
<feature type="region of interest" description="Disordered" evidence="1">
    <location>
        <begin position="1"/>
        <end position="28"/>
    </location>
</feature>
<reference evidence="3" key="1">
    <citation type="submission" date="2016-11" db="UniProtKB">
        <authorList>
            <consortium name="WormBaseParasite"/>
        </authorList>
    </citation>
    <scope>IDENTIFICATION</scope>
</reference>
<dbReference type="Proteomes" id="UP000095280">
    <property type="component" value="Unplaced"/>
</dbReference>